<dbReference type="PANTHER" id="PTHR33803:SF3">
    <property type="entry name" value="BLL1974 PROTEIN"/>
    <property type="match status" value="1"/>
</dbReference>
<dbReference type="GO" id="GO:0004803">
    <property type="term" value="F:transposase activity"/>
    <property type="evidence" value="ECO:0007669"/>
    <property type="project" value="InterPro"/>
</dbReference>
<dbReference type="Pfam" id="PF05598">
    <property type="entry name" value="DUF772"/>
    <property type="match status" value="1"/>
</dbReference>
<dbReference type="InterPro" id="IPR002559">
    <property type="entry name" value="Transposase_11"/>
</dbReference>
<dbReference type="EMBL" id="CP022515">
    <property type="protein sequence ID" value="ASO04109.1"/>
    <property type="molecule type" value="Genomic_DNA"/>
</dbReference>
<dbReference type="KEGG" id="aalg:AREALGSMS7_00622"/>
<accession>A0A221UWM0</accession>
<dbReference type="RefSeq" id="WP_198319198.1">
    <property type="nucleotide sequence ID" value="NZ_CP022515.1"/>
</dbReference>
<feature type="domain" description="Transposase IS4-like" evidence="1">
    <location>
        <begin position="266"/>
        <end position="407"/>
    </location>
</feature>
<dbReference type="NCBIfam" id="NF033578">
    <property type="entry name" value="transpos_IS5_1"/>
    <property type="match status" value="1"/>
</dbReference>
<evidence type="ECO:0000313" key="3">
    <source>
        <dbReference type="EMBL" id="ASO04109.1"/>
    </source>
</evidence>
<dbReference type="EMBL" id="CP022515">
    <property type="protein sequence ID" value="ASO05684.1"/>
    <property type="molecule type" value="Genomic_DNA"/>
</dbReference>
<evidence type="ECO:0000259" key="2">
    <source>
        <dbReference type="Pfam" id="PF05598"/>
    </source>
</evidence>
<dbReference type="InterPro" id="IPR047710">
    <property type="entry name" value="Transpos_IS5-like"/>
</dbReference>
<organism evidence="5 6">
    <name type="scientific">Arenibacter algicola</name>
    <dbReference type="NCBI Taxonomy" id="616991"/>
    <lineage>
        <taxon>Bacteria</taxon>
        <taxon>Pseudomonadati</taxon>
        <taxon>Bacteroidota</taxon>
        <taxon>Flavobacteriia</taxon>
        <taxon>Flavobacteriales</taxon>
        <taxon>Flavobacteriaceae</taxon>
        <taxon>Arenibacter</taxon>
    </lineage>
</organism>
<evidence type="ECO:0000259" key="1">
    <source>
        <dbReference type="Pfam" id="PF01609"/>
    </source>
</evidence>
<dbReference type="GO" id="GO:0003677">
    <property type="term" value="F:DNA binding"/>
    <property type="evidence" value="ECO:0007669"/>
    <property type="project" value="InterPro"/>
</dbReference>
<dbReference type="KEGG" id="aalg:AREALGSMS7_02331"/>
<dbReference type="AlphaFoldDB" id="A0A221UWM0"/>
<dbReference type="Pfam" id="PF01609">
    <property type="entry name" value="DDE_Tnp_1"/>
    <property type="match status" value="1"/>
</dbReference>
<reference evidence="5 6" key="1">
    <citation type="submission" date="2017-07" db="EMBL/GenBank/DDBJ databases">
        <title>Genome Sequence of Arenibacter algicola Strain SMS7 Isolated from a culture of the Diatom Skeletonema marinoi.</title>
        <authorList>
            <person name="Topel M."/>
            <person name="Pinder M.I.M."/>
            <person name="Johansson O.N."/>
            <person name="Kourtchenko O."/>
            <person name="Godhe A."/>
            <person name="Clarke A.K."/>
        </authorList>
    </citation>
    <scope>NUCLEOTIDE SEQUENCE [LARGE SCALE GENOMIC DNA]</scope>
    <source>
        <strain evidence="5 6">SMS7</strain>
    </source>
</reference>
<dbReference type="PANTHER" id="PTHR33803">
    <property type="entry name" value="IS1478 TRANSPOSASE"/>
    <property type="match status" value="1"/>
</dbReference>
<evidence type="ECO:0000313" key="5">
    <source>
        <dbReference type="EMBL" id="ASO05779.1"/>
    </source>
</evidence>
<dbReference type="KEGG" id="aalg:AREALGSMS7_02230"/>
<feature type="domain" description="Transposase InsH N-terminal" evidence="2">
    <location>
        <begin position="16"/>
        <end position="114"/>
    </location>
</feature>
<proteinExistence type="predicted"/>
<evidence type="ECO:0000313" key="4">
    <source>
        <dbReference type="EMBL" id="ASO05684.1"/>
    </source>
</evidence>
<dbReference type="Proteomes" id="UP000204551">
    <property type="component" value="Chromosome"/>
</dbReference>
<dbReference type="GO" id="GO:0006313">
    <property type="term" value="P:DNA transposition"/>
    <property type="evidence" value="ECO:0007669"/>
    <property type="project" value="InterPro"/>
</dbReference>
<dbReference type="InterPro" id="IPR008490">
    <property type="entry name" value="Transposase_InsH_N"/>
</dbReference>
<protein>
    <submittedName>
        <fullName evidence="5">Transposase</fullName>
    </submittedName>
</protein>
<evidence type="ECO:0000313" key="6">
    <source>
        <dbReference type="Proteomes" id="UP000204551"/>
    </source>
</evidence>
<dbReference type="EMBL" id="CP022515">
    <property type="protein sequence ID" value="ASO05779.1"/>
    <property type="molecule type" value="Genomic_DNA"/>
</dbReference>
<sequence>MLAKPKIQNQASLFFTLEETLNQKHPLYILSNRVDWELFDREFSPLYCQDNGRPAKPIRLMVGLVILKHLRDISDEGIVEQWAENLYYQYFCGQQEFSSCEPCDASELVHFRKRIGEPGVELILKESIRINGDDSNDGQVSIDTTVQEKNITFPTDAKLHRKIIKKCLAIAKKERLPVRQSYTRTLKKLGVDQRFRNHPRNKSKARKADKKVRTIAGRLVRELERNLKPGSIYRADLELCKQVLAQKRTSKNKIYSLHEPETQCISKGKEHKKYEFGNKASFVYTRNTGVIVGAMGFRNEFDGHTLEPTLEQTERLVGKAPKEAAVDRGYKGRKQIGDTQIQLPKPFNDKTQTKYRQKKLKEAHRKRAAIEPVIGHLKADHRLGRNFYKGIVGDNINIMLAAAAFNFKRMMNKWKVTSCRFFRELYSLFKFMIYRSILDKTAF</sequence>
<gene>
    <name evidence="3" type="ORF">AREALGSMS7_00622</name>
    <name evidence="4" type="ORF">AREALGSMS7_02230</name>
    <name evidence="5" type="ORF">AREALGSMS7_02331</name>
</gene>
<name>A0A221UWM0_9FLAO</name>